<keyword evidence="3 5" id="KW-1133">Transmembrane helix</keyword>
<feature type="transmembrane region" description="Helical" evidence="5">
    <location>
        <begin position="343"/>
        <end position="362"/>
    </location>
</feature>
<evidence type="ECO:0000256" key="1">
    <source>
        <dbReference type="ARBA" id="ARBA00004141"/>
    </source>
</evidence>
<sequence>MSSKIIIWSFIIACLPDLLSGLSGESVTVNLKTGGNNKAVSLHKNSTYIINLIDIPINVAVIICQAHAQAENLTLSEQPVAYIHNSISGKNIGLAIKLHNSESVKQIWLSNFNQEDVFVLIIITILDSFEPVPGGCNMEFPTEIAPYLRLKSDSLKTYLEYQHASFGSHRDEPFTRCGLSLPYLTYEIYVLFLEENDFGESEYFKKVELMSNVSSIKEHSSKAKSYSLHPDTRFSFLMYPNLGVVYNVIAKYTLNSEVKEAAYVPAVSYGCAPFDFSENGCRIIYSFKGKAFLLLLSFYGFIVAFFGHSFIGGSILFLGLLLSFLIGIILIGKYSNFKRENMIELSMVIGILGGLLFLFLWLRFQHPIILFLLNGLVFGFLFTATIFYTPLGNTEIFINNKNFWSLLSLGILFVSILSIGIPFVMTVIGLSIVGCYVMLLFYDDFVGTRLSYIILNIIKRAVSKNHVFAANDLPFQTKDIFMSTLWIVLSLIAVIIWSKKRQSAMIGISWSNSGYFTSSFTRSRSGLVFVQSENDVTHPPLLRESNNTAFYQTFPQ</sequence>
<feature type="domain" description="TM7S3/TM198-like" evidence="7">
    <location>
        <begin position="295"/>
        <end position="496"/>
    </location>
</feature>
<feature type="transmembrane region" description="Helical" evidence="5">
    <location>
        <begin position="368"/>
        <end position="388"/>
    </location>
</feature>
<dbReference type="EMBL" id="BPLR01013685">
    <property type="protein sequence ID" value="GIY62947.1"/>
    <property type="molecule type" value="Genomic_DNA"/>
</dbReference>
<evidence type="ECO:0000256" key="5">
    <source>
        <dbReference type="SAM" id="Phobius"/>
    </source>
</evidence>
<gene>
    <name evidence="8" type="primary">TM7SF3</name>
    <name evidence="8" type="ORF">CEXT_456401</name>
</gene>
<keyword evidence="9" id="KW-1185">Reference proteome</keyword>
<dbReference type="Pfam" id="PF25992">
    <property type="entry name" value="Ig_TM7SF3_N"/>
    <property type="match status" value="1"/>
</dbReference>
<protein>
    <submittedName>
        <fullName evidence="8">Transmembrane 7 superfamily member 3</fullName>
    </submittedName>
</protein>
<name>A0AAV4UXZ0_CAEEX</name>
<dbReference type="InterPro" id="IPR042502">
    <property type="entry name" value="TM7SF3"/>
</dbReference>
<evidence type="ECO:0000256" key="4">
    <source>
        <dbReference type="ARBA" id="ARBA00023136"/>
    </source>
</evidence>
<feature type="transmembrane region" description="Helical" evidence="5">
    <location>
        <begin position="291"/>
        <end position="308"/>
    </location>
</feature>
<dbReference type="PANTHER" id="PTHR15937">
    <property type="entry name" value="TRANSMEMBRANE 7 SUPERFAMILY MEMBER 3"/>
    <property type="match status" value="1"/>
</dbReference>
<evidence type="ECO:0000259" key="7">
    <source>
        <dbReference type="Pfam" id="PF13886"/>
    </source>
</evidence>
<dbReference type="Proteomes" id="UP001054945">
    <property type="component" value="Unassembled WGS sequence"/>
</dbReference>
<reference evidence="8 9" key="1">
    <citation type="submission" date="2021-06" db="EMBL/GenBank/DDBJ databases">
        <title>Caerostris extrusa draft genome.</title>
        <authorList>
            <person name="Kono N."/>
            <person name="Arakawa K."/>
        </authorList>
    </citation>
    <scope>NUCLEOTIDE SEQUENCE [LARGE SCALE GENOMIC DNA]</scope>
</reference>
<evidence type="ECO:0000313" key="9">
    <source>
        <dbReference type="Proteomes" id="UP001054945"/>
    </source>
</evidence>
<evidence type="ECO:0000256" key="3">
    <source>
        <dbReference type="ARBA" id="ARBA00022989"/>
    </source>
</evidence>
<accession>A0AAV4UXZ0</accession>
<feature type="signal peptide" evidence="6">
    <location>
        <begin position="1"/>
        <end position="21"/>
    </location>
</feature>
<dbReference type="InterPro" id="IPR025256">
    <property type="entry name" value="TM7S3/TM198-like_dom"/>
</dbReference>
<feature type="transmembrane region" description="Helical" evidence="5">
    <location>
        <begin position="480"/>
        <end position="498"/>
    </location>
</feature>
<keyword evidence="4 5" id="KW-0472">Membrane</keyword>
<keyword evidence="2 5" id="KW-0812">Transmembrane</keyword>
<feature type="chain" id="PRO_5043517590" evidence="6">
    <location>
        <begin position="22"/>
        <end position="556"/>
    </location>
</feature>
<organism evidence="8 9">
    <name type="scientific">Caerostris extrusa</name>
    <name type="common">Bark spider</name>
    <name type="synonym">Caerostris bankana</name>
    <dbReference type="NCBI Taxonomy" id="172846"/>
    <lineage>
        <taxon>Eukaryota</taxon>
        <taxon>Metazoa</taxon>
        <taxon>Ecdysozoa</taxon>
        <taxon>Arthropoda</taxon>
        <taxon>Chelicerata</taxon>
        <taxon>Arachnida</taxon>
        <taxon>Araneae</taxon>
        <taxon>Araneomorphae</taxon>
        <taxon>Entelegynae</taxon>
        <taxon>Araneoidea</taxon>
        <taxon>Araneidae</taxon>
        <taxon>Caerostris</taxon>
    </lineage>
</organism>
<proteinExistence type="predicted"/>
<dbReference type="AlphaFoldDB" id="A0AAV4UXZ0"/>
<keyword evidence="6" id="KW-0732">Signal</keyword>
<evidence type="ECO:0000313" key="8">
    <source>
        <dbReference type="EMBL" id="GIY62947.1"/>
    </source>
</evidence>
<comment type="subcellular location">
    <subcellularLocation>
        <location evidence="1">Membrane</location>
        <topology evidence="1">Multi-pass membrane protein</topology>
    </subcellularLocation>
</comment>
<evidence type="ECO:0000256" key="2">
    <source>
        <dbReference type="ARBA" id="ARBA00022692"/>
    </source>
</evidence>
<dbReference type="GO" id="GO:0043069">
    <property type="term" value="P:negative regulation of programmed cell death"/>
    <property type="evidence" value="ECO:0007669"/>
    <property type="project" value="TreeGrafter"/>
</dbReference>
<dbReference type="PANTHER" id="PTHR15937:SF3">
    <property type="entry name" value="TRANSMEMBRANE 7 SUPERFAMILY MEMBER 3"/>
    <property type="match status" value="1"/>
</dbReference>
<feature type="transmembrane region" description="Helical" evidence="5">
    <location>
        <begin position="409"/>
        <end position="442"/>
    </location>
</feature>
<dbReference type="Pfam" id="PF13886">
    <property type="entry name" value="TM7S3_TM198"/>
    <property type="match status" value="1"/>
</dbReference>
<comment type="caution">
    <text evidence="8">The sequence shown here is derived from an EMBL/GenBank/DDBJ whole genome shotgun (WGS) entry which is preliminary data.</text>
</comment>
<evidence type="ECO:0000256" key="6">
    <source>
        <dbReference type="SAM" id="SignalP"/>
    </source>
</evidence>
<dbReference type="GO" id="GO:0005886">
    <property type="term" value="C:plasma membrane"/>
    <property type="evidence" value="ECO:0007669"/>
    <property type="project" value="TreeGrafter"/>
</dbReference>
<feature type="transmembrane region" description="Helical" evidence="5">
    <location>
        <begin position="314"/>
        <end position="331"/>
    </location>
</feature>